<reference evidence="2" key="1">
    <citation type="submission" date="2016-11" db="UniProtKB">
        <authorList>
            <consortium name="WormBaseParasite"/>
        </authorList>
    </citation>
    <scope>IDENTIFICATION</scope>
    <source>
        <strain evidence="2">KR3021</strain>
    </source>
</reference>
<evidence type="ECO:0000313" key="2">
    <source>
        <dbReference type="WBParaSite" id="RSKR_0000832300.1"/>
    </source>
</evidence>
<organism evidence="1 2">
    <name type="scientific">Rhabditophanes sp. KR3021</name>
    <dbReference type="NCBI Taxonomy" id="114890"/>
    <lineage>
        <taxon>Eukaryota</taxon>
        <taxon>Metazoa</taxon>
        <taxon>Ecdysozoa</taxon>
        <taxon>Nematoda</taxon>
        <taxon>Chromadorea</taxon>
        <taxon>Rhabditida</taxon>
        <taxon>Tylenchina</taxon>
        <taxon>Panagrolaimomorpha</taxon>
        <taxon>Strongyloidoidea</taxon>
        <taxon>Alloionematidae</taxon>
        <taxon>Rhabditophanes</taxon>
    </lineage>
</organism>
<name>A0AC35U6W5_9BILA</name>
<evidence type="ECO:0000313" key="1">
    <source>
        <dbReference type="Proteomes" id="UP000095286"/>
    </source>
</evidence>
<protein>
    <submittedName>
        <fullName evidence="2">Nuclear receptor</fullName>
    </submittedName>
</protein>
<proteinExistence type="predicted"/>
<dbReference type="Proteomes" id="UP000095286">
    <property type="component" value="Unplaced"/>
</dbReference>
<sequence length="636" mass="71838">MNFDYDQQWEYKPDTEYEEVEEPNTSMMSIHPQQINLSGNTNNHPSLHTSLSVQHQIIEQHSNNMKVKNMNMITSKPSRNSNTFRREIIMTSSPSYNIQEKPSPMSNNSSSSSNGNGDAICAVCGDGSAKLHYSVLACYGCKGFFRRTLTGKYRYVCRFGNNCVVDKFQRNSCRYCRFNRCLASGMDPNAVRPDRDLTGRQRVPRIRKARADDELLKPSVVRLQPDDWTRKLPIEARNLLIRLMNTETKLSKDENAMQPMKPIVNSAITKGSSLRDLFKSKPVAGNKKGELKFENYRIARPDELTGIARKSAETCAAWINELSEISDGLEMDDSVNLTKSCFSAFTIFNFAIRTVQSSNFNDVLCLNNMLYVPYMSVKTEYEYDEPAQNNHLSKMLIEKTLKEVVEPMRKIDLRDEEIVSLKAIILLNPNAKGLSERSQGLVTKSRDKVQDMLYQIIQEFHPMITPSSRFGNLLLLLPAIANLATILQNNLLTCHILTGRDASDQLLNELFDECRLYEEHLINSNSAMGGSSMYENPADISLQPMSNYNMNSGLLNNSGMSDLQPKSDGYTQTEESAECASPSLSLTNMSFPSSASYNSSEDDLYPNFDGQLFDTFLNSPFSNPEDQCADLMNLMD</sequence>
<accession>A0AC35U6W5</accession>
<dbReference type="WBParaSite" id="RSKR_0000832300.1">
    <property type="protein sequence ID" value="RSKR_0000832300.1"/>
    <property type="gene ID" value="RSKR_0000832300"/>
</dbReference>